<proteinExistence type="predicted"/>
<sequence>MRILCRERNLPSEQIFSSTYKPSYIH</sequence>
<name>A0A0A8ZGJ0_ARUDO</name>
<evidence type="ECO:0000313" key="1">
    <source>
        <dbReference type="EMBL" id="JAD37926.1"/>
    </source>
</evidence>
<dbReference type="EMBL" id="GBRH01259969">
    <property type="protein sequence ID" value="JAD37926.1"/>
    <property type="molecule type" value="Transcribed_RNA"/>
</dbReference>
<accession>A0A0A8ZGJ0</accession>
<dbReference type="AlphaFoldDB" id="A0A0A8ZGJ0"/>
<protein>
    <submittedName>
        <fullName evidence="1">Uncharacterized protein</fullName>
    </submittedName>
</protein>
<organism evidence="1">
    <name type="scientific">Arundo donax</name>
    <name type="common">Giant reed</name>
    <name type="synonym">Donax arundinaceus</name>
    <dbReference type="NCBI Taxonomy" id="35708"/>
    <lineage>
        <taxon>Eukaryota</taxon>
        <taxon>Viridiplantae</taxon>
        <taxon>Streptophyta</taxon>
        <taxon>Embryophyta</taxon>
        <taxon>Tracheophyta</taxon>
        <taxon>Spermatophyta</taxon>
        <taxon>Magnoliopsida</taxon>
        <taxon>Liliopsida</taxon>
        <taxon>Poales</taxon>
        <taxon>Poaceae</taxon>
        <taxon>PACMAD clade</taxon>
        <taxon>Arundinoideae</taxon>
        <taxon>Arundineae</taxon>
        <taxon>Arundo</taxon>
    </lineage>
</organism>
<reference evidence="1" key="2">
    <citation type="journal article" date="2015" name="Data Brief">
        <title>Shoot transcriptome of the giant reed, Arundo donax.</title>
        <authorList>
            <person name="Barrero R.A."/>
            <person name="Guerrero F.D."/>
            <person name="Moolhuijzen P."/>
            <person name="Goolsby J.A."/>
            <person name="Tidwell J."/>
            <person name="Bellgard S.E."/>
            <person name="Bellgard M.I."/>
        </authorList>
    </citation>
    <scope>NUCLEOTIDE SEQUENCE</scope>
    <source>
        <tissue evidence="1">Shoot tissue taken approximately 20 cm above the soil surface</tissue>
    </source>
</reference>
<reference evidence="1" key="1">
    <citation type="submission" date="2014-09" db="EMBL/GenBank/DDBJ databases">
        <authorList>
            <person name="Magalhaes I.L.F."/>
            <person name="Oliveira U."/>
            <person name="Santos F.R."/>
            <person name="Vidigal T.H.D.A."/>
            <person name="Brescovit A.D."/>
            <person name="Santos A.J."/>
        </authorList>
    </citation>
    <scope>NUCLEOTIDE SEQUENCE</scope>
    <source>
        <tissue evidence="1">Shoot tissue taken approximately 20 cm above the soil surface</tissue>
    </source>
</reference>